<accession>A0A366HY46</accession>
<gene>
    <name evidence="1" type="ORF">DES54_16227</name>
</gene>
<keyword evidence="2" id="KW-1185">Reference proteome</keyword>
<protein>
    <submittedName>
        <fullName evidence="1">Uncharacterized protein</fullName>
    </submittedName>
</protein>
<organism evidence="1 2">
    <name type="scientific">Brenneria salicis ATCC 15712 = DSM 30166</name>
    <dbReference type="NCBI Taxonomy" id="714314"/>
    <lineage>
        <taxon>Bacteria</taxon>
        <taxon>Pseudomonadati</taxon>
        <taxon>Pseudomonadota</taxon>
        <taxon>Gammaproteobacteria</taxon>
        <taxon>Enterobacterales</taxon>
        <taxon>Pectobacteriaceae</taxon>
        <taxon>Brenneria</taxon>
    </lineage>
</organism>
<dbReference type="EMBL" id="QNRY01000062">
    <property type="protein sequence ID" value="RBP57632.1"/>
    <property type="molecule type" value="Genomic_DNA"/>
</dbReference>
<name>A0A366HY46_9GAMM</name>
<dbReference type="Proteomes" id="UP000253046">
    <property type="component" value="Unassembled WGS sequence"/>
</dbReference>
<sequence length="53" mass="6271">MTNDHELHVRELTPAEIEALRQEMRQVIEWAKTELARRSKAPKCTMYIISNCE</sequence>
<dbReference type="AlphaFoldDB" id="A0A366HY46"/>
<proteinExistence type="predicted"/>
<evidence type="ECO:0000313" key="2">
    <source>
        <dbReference type="Proteomes" id="UP000253046"/>
    </source>
</evidence>
<comment type="caution">
    <text evidence="1">The sequence shown here is derived from an EMBL/GenBank/DDBJ whole genome shotgun (WGS) entry which is preliminary data.</text>
</comment>
<evidence type="ECO:0000313" key="1">
    <source>
        <dbReference type="EMBL" id="RBP57632.1"/>
    </source>
</evidence>
<reference evidence="1 2" key="1">
    <citation type="submission" date="2018-06" db="EMBL/GenBank/DDBJ databases">
        <title>Genomic Encyclopedia of Type Strains, Phase IV (KMG-IV): sequencing the most valuable type-strain genomes for metagenomic binning, comparative biology and taxonomic classification.</title>
        <authorList>
            <person name="Goeker M."/>
        </authorList>
    </citation>
    <scope>NUCLEOTIDE SEQUENCE [LARGE SCALE GENOMIC DNA]</scope>
    <source>
        <strain evidence="1 2">DSM 30166</strain>
    </source>
</reference>